<dbReference type="OrthoDB" id="421226at2759"/>
<organism evidence="3 4">
    <name type="scientific">Clarias magur</name>
    <name type="common">Asian catfish</name>
    <name type="synonym">Macropteronotus magur</name>
    <dbReference type="NCBI Taxonomy" id="1594786"/>
    <lineage>
        <taxon>Eukaryota</taxon>
        <taxon>Metazoa</taxon>
        <taxon>Chordata</taxon>
        <taxon>Craniata</taxon>
        <taxon>Vertebrata</taxon>
        <taxon>Euteleostomi</taxon>
        <taxon>Actinopterygii</taxon>
        <taxon>Neopterygii</taxon>
        <taxon>Teleostei</taxon>
        <taxon>Ostariophysi</taxon>
        <taxon>Siluriformes</taxon>
        <taxon>Clariidae</taxon>
        <taxon>Clarias</taxon>
    </lineage>
</organism>
<feature type="coiled-coil region" evidence="1">
    <location>
        <begin position="296"/>
        <end position="324"/>
    </location>
</feature>
<sequence length="358" mass="39265">MQHPACFGISVQSGMLTWLSNGFISALPHPSGSPNLHGATNTEAKVLPSLSGVIGWVSGGIGKVVPQPEMKYTEEKEKLKSDEEDTEVCNIEEPPGAEPLPNVPVVGMVSEDEVSEERHSSQFRPGVMHWIKTGFQNALPHHMPRPPDQPENGSQRSSRCSNKVFSPPPESVTSLTDVDTKATMMGWIAHGLGLALPQPVIRSKEDYGEVTETVTQHAVHTRLTSTDLVLEEVDSGDDQDEDHEKKSEQLVFTNQAEPDERSDQGAMSPSAPTSFPVQEDAGTQTGRWTPLIESIKKEAEDKAMAAMEERLRQERLDMARMAEEVARHAAEVTVRELSGTRVTVHTPILEVEEDAEPE</sequence>
<feature type="compositionally biased region" description="Polar residues" evidence="2">
    <location>
        <begin position="151"/>
        <end position="164"/>
    </location>
</feature>
<evidence type="ECO:0000256" key="1">
    <source>
        <dbReference type="SAM" id="Coils"/>
    </source>
</evidence>
<feature type="region of interest" description="Disordered" evidence="2">
    <location>
        <begin position="137"/>
        <end position="175"/>
    </location>
</feature>
<reference evidence="3" key="1">
    <citation type="submission" date="2020-07" db="EMBL/GenBank/DDBJ databases">
        <title>Clarias magur genome sequencing, assembly and annotation.</title>
        <authorList>
            <person name="Kushwaha B."/>
            <person name="Kumar R."/>
            <person name="Das P."/>
            <person name="Joshi C.G."/>
            <person name="Kumar D."/>
            <person name="Nagpure N.S."/>
            <person name="Pandey M."/>
            <person name="Agarwal S."/>
            <person name="Srivastava S."/>
            <person name="Singh M."/>
            <person name="Sahoo L."/>
            <person name="Jayasankar P."/>
            <person name="Meher P.K."/>
            <person name="Koringa P.G."/>
            <person name="Iquebal M.A."/>
            <person name="Das S.P."/>
            <person name="Bit A."/>
            <person name="Patnaik S."/>
            <person name="Patel N."/>
            <person name="Shah T.M."/>
            <person name="Hinsu A."/>
            <person name="Jena J.K."/>
        </authorList>
    </citation>
    <scope>NUCLEOTIDE SEQUENCE</scope>
    <source>
        <strain evidence="3">CIFAMagur01</strain>
        <tissue evidence="3">Testis</tissue>
    </source>
</reference>
<protein>
    <submittedName>
        <fullName evidence="3">Cyclic nucleotide-gated cation channel beta-1-like</fullName>
    </submittedName>
</protein>
<dbReference type="EMBL" id="QNUK01000215">
    <property type="protein sequence ID" value="KAF5897971.1"/>
    <property type="molecule type" value="Genomic_DNA"/>
</dbReference>
<dbReference type="AlphaFoldDB" id="A0A8J4THK3"/>
<evidence type="ECO:0000256" key="2">
    <source>
        <dbReference type="SAM" id="MobiDB-lite"/>
    </source>
</evidence>
<evidence type="ECO:0000313" key="3">
    <source>
        <dbReference type="EMBL" id="KAF5897971.1"/>
    </source>
</evidence>
<comment type="caution">
    <text evidence="3">The sequence shown here is derived from an EMBL/GenBank/DDBJ whole genome shotgun (WGS) entry which is preliminary data.</text>
</comment>
<gene>
    <name evidence="3" type="ORF">DAT39_012327</name>
</gene>
<name>A0A8J4THK3_CLAMG</name>
<dbReference type="Proteomes" id="UP000727407">
    <property type="component" value="Unassembled WGS sequence"/>
</dbReference>
<feature type="region of interest" description="Disordered" evidence="2">
    <location>
        <begin position="234"/>
        <end position="284"/>
    </location>
</feature>
<feature type="compositionally biased region" description="Polar residues" evidence="2">
    <location>
        <begin position="265"/>
        <end position="284"/>
    </location>
</feature>
<proteinExistence type="predicted"/>
<evidence type="ECO:0000313" key="4">
    <source>
        <dbReference type="Proteomes" id="UP000727407"/>
    </source>
</evidence>
<accession>A0A8J4THK3</accession>
<keyword evidence="1" id="KW-0175">Coiled coil</keyword>
<keyword evidence="4" id="KW-1185">Reference proteome</keyword>